<evidence type="ECO:0000313" key="4">
    <source>
        <dbReference type="Proteomes" id="UP001374535"/>
    </source>
</evidence>
<dbReference type="GO" id="GO:0005739">
    <property type="term" value="C:mitochondrion"/>
    <property type="evidence" value="ECO:0007669"/>
    <property type="project" value="TreeGrafter"/>
</dbReference>
<dbReference type="Proteomes" id="UP001374535">
    <property type="component" value="Chromosome 11"/>
</dbReference>
<organism evidence="3 4">
    <name type="scientific">Vigna mungo</name>
    <name type="common">Black gram</name>
    <name type="synonym">Phaseolus mungo</name>
    <dbReference type="NCBI Taxonomy" id="3915"/>
    <lineage>
        <taxon>Eukaryota</taxon>
        <taxon>Viridiplantae</taxon>
        <taxon>Streptophyta</taxon>
        <taxon>Embryophyta</taxon>
        <taxon>Tracheophyta</taxon>
        <taxon>Spermatophyta</taxon>
        <taxon>Magnoliopsida</taxon>
        <taxon>eudicotyledons</taxon>
        <taxon>Gunneridae</taxon>
        <taxon>Pentapetalae</taxon>
        <taxon>rosids</taxon>
        <taxon>fabids</taxon>
        <taxon>Fabales</taxon>
        <taxon>Fabaceae</taxon>
        <taxon>Papilionoideae</taxon>
        <taxon>50 kb inversion clade</taxon>
        <taxon>NPAAA clade</taxon>
        <taxon>indigoferoid/millettioid clade</taxon>
        <taxon>Phaseoleae</taxon>
        <taxon>Vigna</taxon>
    </lineage>
</organism>
<dbReference type="Gene3D" id="3.40.50.300">
    <property type="entry name" value="P-loop containing nucleotide triphosphate hydrolases"/>
    <property type="match status" value="1"/>
</dbReference>
<keyword evidence="2" id="KW-0342">GTP-binding</keyword>
<dbReference type="EMBL" id="CP144690">
    <property type="protein sequence ID" value="WVY91329.1"/>
    <property type="molecule type" value="Genomic_DNA"/>
</dbReference>
<dbReference type="PANTHER" id="PTHR45782:SF5">
    <property type="entry name" value="DAR GTPASE 3, CHLOROPLASTIC"/>
    <property type="match status" value="1"/>
</dbReference>
<evidence type="ECO:0000256" key="1">
    <source>
        <dbReference type="ARBA" id="ARBA00022741"/>
    </source>
</evidence>
<dbReference type="GO" id="GO:0032543">
    <property type="term" value="P:mitochondrial translation"/>
    <property type="evidence" value="ECO:0007669"/>
    <property type="project" value="TreeGrafter"/>
</dbReference>
<protein>
    <submittedName>
        <fullName evidence="3">Uncharacterized protein</fullName>
    </submittedName>
</protein>
<accession>A0AAQ3MHH4</accession>
<sequence length="104" mass="11894">MSIIGVGGPSWRDNGYGNPNGNLFDGFQGDSVHWSDLDTDLYHWTKTLRPVQWFPGHIAKAEKELKEQLKLMDVVIEVRDGRIPMSTSHPQASIFISFLKFKKY</sequence>
<name>A0AAQ3MHH4_VIGMU</name>
<keyword evidence="4" id="KW-1185">Reference proteome</keyword>
<keyword evidence="1" id="KW-0547">Nucleotide-binding</keyword>
<gene>
    <name evidence="3" type="ORF">V8G54_036843</name>
</gene>
<dbReference type="InterPro" id="IPR027417">
    <property type="entry name" value="P-loop_NTPase"/>
</dbReference>
<dbReference type="GO" id="GO:0003924">
    <property type="term" value="F:GTPase activity"/>
    <property type="evidence" value="ECO:0007669"/>
    <property type="project" value="TreeGrafter"/>
</dbReference>
<evidence type="ECO:0000313" key="3">
    <source>
        <dbReference type="EMBL" id="WVY91329.1"/>
    </source>
</evidence>
<dbReference type="AlphaFoldDB" id="A0AAQ3MHH4"/>
<dbReference type="GO" id="GO:0005525">
    <property type="term" value="F:GTP binding"/>
    <property type="evidence" value="ECO:0007669"/>
    <property type="project" value="UniProtKB-KW"/>
</dbReference>
<dbReference type="PANTHER" id="PTHR45782">
    <property type="entry name" value="MITOCHONDRIAL RIBOSOME-ASSOCIATED GTPASE 1"/>
    <property type="match status" value="1"/>
</dbReference>
<evidence type="ECO:0000256" key="2">
    <source>
        <dbReference type="ARBA" id="ARBA00023134"/>
    </source>
</evidence>
<reference evidence="3 4" key="1">
    <citation type="journal article" date="2023" name="Life. Sci Alliance">
        <title>Evolutionary insights into 3D genome organization and epigenetic landscape of Vigna mungo.</title>
        <authorList>
            <person name="Junaid A."/>
            <person name="Singh B."/>
            <person name="Bhatia S."/>
        </authorList>
    </citation>
    <scope>NUCLEOTIDE SEQUENCE [LARGE SCALE GENOMIC DNA]</scope>
    <source>
        <strain evidence="3">Urdbean</strain>
    </source>
</reference>
<proteinExistence type="predicted"/>